<evidence type="ECO:0000256" key="3">
    <source>
        <dbReference type="ARBA" id="ARBA00022692"/>
    </source>
</evidence>
<keyword evidence="4" id="KW-1133">Transmembrane helix</keyword>
<dbReference type="Proteomes" id="UP000797356">
    <property type="component" value="Chromosome 13"/>
</dbReference>
<evidence type="ECO:0000256" key="1">
    <source>
        <dbReference type="ARBA" id="ARBA00004141"/>
    </source>
</evidence>
<dbReference type="GO" id="GO:0016020">
    <property type="term" value="C:membrane"/>
    <property type="evidence" value="ECO:0007669"/>
    <property type="project" value="UniProtKB-SubCell"/>
</dbReference>
<feature type="compositionally biased region" description="Polar residues" evidence="6">
    <location>
        <begin position="54"/>
        <end position="66"/>
    </location>
</feature>
<comment type="subcellular location">
    <subcellularLocation>
        <location evidence="1">Membrane</location>
        <topology evidence="1">Multi-pass membrane protein</topology>
    </subcellularLocation>
</comment>
<evidence type="ECO:0000313" key="7">
    <source>
        <dbReference type="EMBL" id="KAG1367044.1"/>
    </source>
</evidence>
<comment type="similarity">
    <text evidence="2">Belongs to the multi antimicrobial extrusion (MATE) (TC 2.A.66.1) family.</text>
</comment>
<comment type="caution">
    <text evidence="7">The sequence shown here is derived from an EMBL/GenBank/DDBJ whole genome shotgun (WGS) entry which is preliminary data.</text>
</comment>
<dbReference type="PANTHER" id="PTHR42893:SF4">
    <property type="entry name" value="PROTEIN DETOXIFICATION 42"/>
    <property type="match status" value="1"/>
</dbReference>
<dbReference type="EMBL" id="CM017884">
    <property type="protein sequence ID" value="KAG1367044.1"/>
    <property type="molecule type" value="Genomic_DNA"/>
</dbReference>
<evidence type="ECO:0000256" key="6">
    <source>
        <dbReference type="SAM" id="MobiDB-lite"/>
    </source>
</evidence>
<keyword evidence="5" id="KW-0472">Membrane</keyword>
<feature type="compositionally biased region" description="Polar residues" evidence="6">
    <location>
        <begin position="31"/>
        <end position="41"/>
    </location>
</feature>
<evidence type="ECO:0008006" key="9">
    <source>
        <dbReference type="Google" id="ProtNLM"/>
    </source>
</evidence>
<evidence type="ECO:0000256" key="4">
    <source>
        <dbReference type="ARBA" id="ARBA00022989"/>
    </source>
</evidence>
<gene>
    <name evidence="7" type="ORF">COCNU_13G008340</name>
</gene>
<accession>A0A8K0IV77</accession>
<dbReference type="AlphaFoldDB" id="A0A8K0IV77"/>
<protein>
    <recommendedName>
        <fullName evidence="9">MATE efflux family protein</fullName>
    </recommendedName>
</protein>
<organism evidence="7 8">
    <name type="scientific">Cocos nucifera</name>
    <name type="common">Coconut palm</name>
    <dbReference type="NCBI Taxonomy" id="13894"/>
    <lineage>
        <taxon>Eukaryota</taxon>
        <taxon>Viridiplantae</taxon>
        <taxon>Streptophyta</taxon>
        <taxon>Embryophyta</taxon>
        <taxon>Tracheophyta</taxon>
        <taxon>Spermatophyta</taxon>
        <taxon>Magnoliopsida</taxon>
        <taxon>Liliopsida</taxon>
        <taxon>Arecaceae</taxon>
        <taxon>Arecoideae</taxon>
        <taxon>Cocoseae</taxon>
        <taxon>Attaleinae</taxon>
        <taxon>Cocos</taxon>
    </lineage>
</organism>
<keyword evidence="8" id="KW-1185">Reference proteome</keyword>
<evidence type="ECO:0000313" key="8">
    <source>
        <dbReference type="Proteomes" id="UP000797356"/>
    </source>
</evidence>
<evidence type="ECO:0000256" key="5">
    <source>
        <dbReference type="ARBA" id="ARBA00023136"/>
    </source>
</evidence>
<dbReference type="PANTHER" id="PTHR42893">
    <property type="entry name" value="PROTEIN DETOXIFICATION 44, CHLOROPLASTIC-RELATED"/>
    <property type="match status" value="1"/>
</dbReference>
<name>A0A8K0IV77_COCNU</name>
<dbReference type="OrthoDB" id="1710033at2759"/>
<reference evidence="7" key="1">
    <citation type="journal article" date="2017" name="Gigascience">
        <title>The genome draft of coconut (Cocos nucifera).</title>
        <authorList>
            <person name="Xiao Y."/>
            <person name="Xu P."/>
            <person name="Fan H."/>
            <person name="Baudouin L."/>
            <person name="Xia W."/>
            <person name="Bocs S."/>
            <person name="Xu J."/>
            <person name="Li Q."/>
            <person name="Guo A."/>
            <person name="Zhou L."/>
            <person name="Li J."/>
            <person name="Wu Y."/>
            <person name="Ma Z."/>
            <person name="Armero A."/>
            <person name="Issali A.E."/>
            <person name="Liu N."/>
            <person name="Peng M."/>
            <person name="Yang Y."/>
        </authorList>
    </citation>
    <scope>NUCLEOTIDE SEQUENCE</scope>
    <source>
        <tissue evidence="7">Spear leaf of Hainan Tall coconut</tissue>
    </source>
</reference>
<dbReference type="InterPro" id="IPR044644">
    <property type="entry name" value="DinF-like"/>
</dbReference>
<evidence type="ECO:0000256" key="2">
    <source>
        <dbReference type="ARBA" id="ARBA00010199"/>
    </source>
</evidence>
<sequence length="247" mass="26481">MENKPSASEKQIAILVSAKGMRGSSDVLEETNASAAENQISIPVPSEGTKDSLDVSNEITPSTPNRQITIPDARMVGTMSSMDVPEDVMNDEDTEEETILTSTPTKPKKTGLHIFFMNIRCVYKLDELGLEVMRIAVPAALALAADPLASLVDTAFIGRLGSVEIAAVGVSIAIFNQISKVCIYPLVSVTTSFVAEEDVIISKAIEEQRNEDLENASPVNADEKEAMFLILAARPVLSIMGIKSVSI</sequence>
<proteinExistence type="inferred from homology"/>
<reference evidence="7" key="2">
    <citation type="submission" date="2019-07" db="EMBL/GenBank/DDBJ databases">
        <authorList>
            <person name="Yang Y."/>
            <person name="Bocs S."/>
            <person name="Baudouin L."/>
        </authorList>
    </citation>
    <scope>NUCLEOTIDE SEQUENCE</scope>
    <source>
        <tissue evidence="7">Spear leaf of Hainan Tall coconut</tissue>
    </source>
</reference>
<keyword evidence="3" id="KW-0812">Transmembrane</keyword>
<feature type="region of interest" description="Disordered" evidence="6">
    <location>
        <begin position="21"/>
        <end position="66"/>
    </location>
</feature>